<accession>A0A382SC17</accession>
<protein>
    <submittedName>
        <fullName evidence="1">Uncharacterized protein</fullName>
    </submittedName>
</protein>
<dbReference type="Pfam" id="PF03808">
    <property type="entry name" value="Glyco_tran_WecG"/>
    <property type="match status" value="1"/>
</dbReference>
<dbReference type="GO" id="GO:0016740">
    <property type="term" value="F:transferase activity"/>
    <property type="evidence" value="ECO:0007669"/>
    <property type="project" value="InterPro"/>
</dbReference>
<dbReference type="InterPro" id="IPR004629">
    <property type="entry name" value="WecG_TagA_CpsF"/>
</dbReference>
<sequence length="217" mass="24419">MVVPSGPGLSTIESDKRYSHAVANSDFAIPDSAYMVLLLRALKCIKIKKLSGYNFLKRFLFEEKLIESEIFLIDPTIKESKLNCNYLASIGIPIDAKYQYVAPMYGSGDIEDLFLIEKLNNLVQKPKYIIINLGSGIQEPLGLFLKQNLNFTPGIICTGAAIAFLNGQQANISPFIDKMHLGWLLRCIKNPRIFIPRYIKAIGLFKLILYEKVIINS</sequence>
<reference evidence="1" key="1">
    <citation type="submission" date="2018-05" db="EMBL/GenBank/DDBJ databases">
        <authorList>
            <person name="Lanie J.A."/>
            <person name="Ng W.-L."/>
            <person name="Kazmierczak K.M."/>
            <person name="Andrzejewski T.M."/>
            <person name="Davidsen T.M."/>
            <person name="Wayne K.J."/>
            <person name="Tettelin H."/>
            <person name="Glass J.I."/>
            <person name="Rusch D."/>
            <person name="Podicherti R."/>
            <person name="Tsui H.-C.T."/>
            <person name="Winkler M.E."/>
        </authorList>
    </citation>
    <scope>NUCLEOTIDE SEQUENCE</scope>
</reference>
<dbReference type="EMBL" id="UINC01127954">
    <property type="protein sequence ID" value="SVD07409.1"/>
    <property type="molecule type" value="Genomic_DNA"/>
</dbReference>
<proteinExistence type="predicted"/>
<name>A0A382SC17_9ZZZZ</name>
<organism evidence="1">
    <name type="scientific">marine metagenome</name>
    <dbReference type="NCBI Taxonomy" id="408172"/>
    <lineage>
        <taxon>unclassified sequences</taxon>
        <taxon>metagenomes</taxon>
        <taxon>ecological metagenomes</taxon>
    </lineage>
</organism>
<gene>
    <name evidence="1" type="ORF">METZ01_LOCUS360263</name>
</gene>
<evidence type="ECO:0000313" key="1">
    <source>
        <dbReference type="EMBL" id="SVD07409.1"/>
    </source>
</evidence>
<dbReference type="AlphaFoldDB" id="A0A382SC17"/>